<dbReference type="OrthoDB" id="675543at2"/>
<dbReference type="PANTHER" id="PTHR36558">
    <property type="entry name" value="GLR1098 PROTEIN"/>
    <property type="match status" value="1"/>
</dbReference>
<dbReference type="AlphaFoldDB" id="A0A316EE03"/>
<evidence type="ECO:0000313" key="2">
    <source>
        <dbReference type="EMBL" id="PWK29226.1"/>
    </source>
</evidence>
<gene>
    <name evidence="2" type="ORF">LV89_00065</name>
</gene>
<evidence type="ECO:0000313" key="3">
    <source>
        <dbReference type="Proteomes" id="UP000245489"/>
    </source>
</evidence>
<keyword evidence="2" id="KW-0378">Hydrolase</keyword>
<dbReference type="InterPro" id="IPR008538">
    <property type="entry name" value="Uma2"/>
</dbReference>
<accession>A0A316EE03</accession>
<dbReference type="EMBL" id="QGGO01000001">
    <property type="protein sequence ID" value="PWK29226.1"/>
    <property type="molecule type" value="Genomic_DNA"/>
</dbReference>
<organism evidence="2 3">
    <name type="scientific">Arcicella aurantiaca</name>
    <dbReference type="NCBI Taxonomy" id="591202"/>
    <lineage>
        <taxon>Bacteria</taxon>
        <taxon>Pseudomonadati</taxon>
        <taxon>Bacteroidota</taxon>
        <taxon>Cytophagia</taxon>
        <taxon>Cytophagales</taxon>
        <taxon>Flectobacillaceae</taxon>
        <taxon>Arcicella</taxon>
    </lineage>
</organism>
<dbReference type="CDD" id="cd06260">
    <property type="entry name" value="DUF820-like"/>
    <property type="match status" value="1"/>
</dbReference>
<dbReference type="Gene3D" id="3.90.1570.10">
    <property type="entry name" value="tt1808, chain A"/>
    <property type="match status" value="1"/>
</dbReference>
<comment type="caution">
    <text evidence="2">The sequence shown here is derived from an EMBL/GenBank/DDBJ whole genome shotgun (WGS) entry which is preliminary data.</text>
</comment>
<reference evidence="2 3" key="1">
    <citation type="submission" date="2018-05" db="EMBL/GenBank/DDBJ databases">
        <title>Genomic Encyclopedia of Archaeal and Bacterial Type Strains, Phase II (KMG-II): from individual species to whole genera.</title>
        <authorList>
            <person name="Goeker M."/>
        </authorList>
    </citation>
    <scope>NUCLEOTIDE SEQUENCE [LARGE SCALE GENOMIC DNA]</scope>
    <source>
        <strain evidence="2 3">DSM 22214</strain>
    </source>
</reference>
<name>A0A316EE03_9BACT</name>
<proteinExistence type="predicted"/>
<keyword evidence="2" id="KW-0255">Endonuclease</keyword>
<sequence>MIAVEELFYTVEEYFAQEEKSEERHEYVNGEIIPMPGETTTANEIASNLLVFFKLFLKKKPFKVYEHDIKLMVKDRKIYRYPDLVVIHESGNHQKFVTDPVLIVEVLSAGTEDIDKEKKRVEYLSMPTLQYYLMVHQDEAIVEMYSRNEKGKWNFDFYVNIGETIELPFFATQISLETIYEGIM</sequence>
<keyword evidence="2" id="KW-0540">Nuclease</keyword>
<dbReference type="Proteomes" id="UP000245489">
    <property type="component" value="Unassembled WGS sequence"/>
</dbReference>
<protein>
    <submittedName>
        <fullName evidence="2">Uma2 family endonuclease</fullName>
    </submittedName>
</protein>
<dbReference type="Pfam" id="PF05685">
    <property type="entry name" value="Uma2"/>
    <property type="match status" value="1"/>
</dbReference>
<dbReference type="RefSeq" id="WP_109740863.1">
    <property type="nucleotide sequence ID" value="NZ_QGGO01000001.1"/>
</dbReference>
<dbReference type="InterPro" id="IPR012296">
    <property type="entry name" value="Nuclease_put_TT1808"/>
</dbReference>
<dbReference type="PANTHER" id="PTHR36558:SF1">
    <property type="entry name" value="RESTRICTION ENDONUCLEASE DOMAIN-CONTAINING PROTEIN-RELATED"/>
    <property type="match status" value="1"/>
</dbReference>
<dbReference type="GO" id="GO:0004519">
    <property type="term" value="F:endonuclease activity"/>
    <property type="evidence" value="ECO:0007669"/>
    <property type="project" value="UniProtKB-KW"/>
</dbReference>
<feature type="domain" description="Putative restriction endonuclease" evidence="1">
    <location>
        <begin position="11"/>
        <end position="176"/>
    </location>
</feature>
<evidence type="ECO:0000259" key="1">
    <source>
        <dbReference type="Pfam" id="PF05685"/>
    </source>
</evidence>
<dbReference type="SUPFAM" id="SSF52980">
    <property type="entry name" value="Restriction endonuclease-like"/>
    <property type="match status" value="1"/>
</dbReference>
<dbReference type="InterPro" id="IPR011335">
    <property type="entry name" value="Restrct_endonuc-II-like"/>
</dbReference>
<keyword evidence="3" id="KW-1185">Reference proteome</keyword>